<dbReference type="EMBL" id="VSRR010127014">
    <property type="protein sequence ID" value="MPD01405.1"/>
    <property type="molecule type" value="Genomic_DNA"/>
</dbReference>
<proteinExistence type="predicted"/>
<name>A0A5B7K9S9_PORTR</name>
<sequence length="77" mass="8524">MEETGGEVRDETEEWEDGGFQGLHLAAALPGYVEQPPLASLTQLQSRRGEGPPHSQNPSDSWNTQLRRHREAGELGE</sequence>
<organism evidence="2 3">
    <name type="scientific">Portunus trituberculatus</name>
    <name type="common">Swimming crab</name>
    <name type="synonym">Neptunus trituberculatus</name>
    <dbReference type="NCBI Taxonomy" id="210409"/>
    <lineage>
        <taxon>Eukaryota</taxon>
        <taxon>Metazoa</taxon>
        <taxon>Ecdysozoa</taxon>
        <taxon>Arthropoda</taxon>
        <taxon>Crustacea</taxon>
        <taxon>Multicrustacea</taxon>
        <taxon>Malacostraca</taxon>
        <taxon>Eumalacostraca</taxon>
        <taxon>Eucarida</taxon>
        <taxon>Decapoda</taxon>
        <taxon>Pleocyemata</taxon>
        <taxon>Brachyura</taxon>
        <taxon>Eubrachyura</taxon>
        <taxon>Portunoidea</taxon>
        <taxon>Portunidae</taxon>
        <taxon>Portuninae</taxon>
        <taxon>Portunus</taxon>
    </lineage>
</organism>
<dbReference type="Proteomes" id="UP000324222">
    <property type="component" value="Unassembled WGS sequence"/>
</dbReference>
<evidence type="ECO:0000256" key="1">
    <source>
        <dbReference type="SAM" id="MobiDB-lite"/>
    </source>
</evidence>
<gene>
    <name evidence="2" type="ORF">E2C01_096930</name>
</gene>
<feature type="compositionally biased region" description="Polar residues" evidence="1">
    <location>
        <begin position="54"/>
        <end position="65"/>
    </location>
</feature>
<comment type="caution">
    <text evidence="2">The sequence shown here is derived from an EMBL/GenBank/DDBJ whole genome shotgun (WGS) entry which is preliminary data.</text>
</comment>
<reference evidence="2 3" key="1">
    <citation type="submission" date="2019-05" db="EMBL/GenBank/DDBJ databases">
        <title>Another draft genome of Portunus trituberculatus and its Hox gene families provides insights of decapod evolution.</title>
        <authorList>
            <person name="Jeong J.-H."/>
            <person name="Song I."/>
            <person name="Kim S."/>
            <person name="Choi T."/>
            <person name="Kim D."/>
            <person name="Ryu S."/>
            <person name="Kim W."/>
        </authorList>
    </citation>
    <scope>NUCLEOTIDE SEQUENCE [LARGE SCALE GENOMIC DNA]</scope>
    <source>
        <tissue evidence="2">Muscle</tissue>
    </source>
</reference>
<feature type="compositionally biased region" description="Acidic residues" evidence="1">
    <location>
        <begin position="1"/>
        <end position="17"/>
    </location>
</feature>
<feature type="region of interest" description="Disordered" evidence="1">
    <location>
        <begin position="1"/>
        <end position="21"/>
    </location>
</feature>
<keyword evidence="3" id="KW-1185">Reference proteome</keyword>
<feature type="region of interest" description="Disordered" evidence="1">
    <location>
        <begin position="34"/>
        <end position="77"/>
    </location>
</feature>
<accession>A0A5B7K9S9</accession>
<protein>
    <submittedName>
        <fullName evidence="2">Uncharacterized protein</fullName>
    </submittedName>
</protein>
<evidence type="ECO:0000313" key="3">
    <source>
        <dbReference type="Proteomes" id="UP000324222"/>
    </source>
</evidence>
<dbReference type="AlphaFoldDB" id="A0A5B7K9S9"/>
<evidence type="ECO:0000313" key="2">
    <source>
        <dbReference type="EMBL" id="MPD01405.1"/>
    </source>
</evidence>